<organism evidence="1 2">
    <name type="scientific">Aneurinibacillus thermoaerophilus</name>
    <dbReference type="NCBI Taxonomy" id="143495"/>
    <lineage>
        <taxon>Bacteria</taxon>
        <taxon>Bacillati</taxon>
        <taxon>Bacillota</taxon>
        <taxon>Bacilli</taxon>
        <taxon>Bacillales</taxon>
        <taxon>Paenibacillaceae</taxon>
        <taxon>Aneurinibacillus group</taxon>
        <taxon>Aneurinibacillus</taxon>
    </lineage>
</organism>
<reference evidence="1 2" key="1">
    <citation type="submission" date="2021-08" db="EMBL/GenBank/DDBJ databases">
        <title>Complete genome sequence of the strain Aneurinibacillus thermoaerophilus CCM 8960.</title>
        <authorList>
            <person name="Musilova J."/>
            <person name="Kourilova X."/>
            <person name="Pernicova I."/>
            <person name="Bezdicek M."/>
            <person name="Lengerova M."/>
            <person name="Obruca S."/>
            <person name="Sedlar K."/>
        </authorList>
    </citation>
    <scope>NUCLEOTIDE SEQUENCE [LARGE SCALE GENOMIC DNA]</scope>
    <source>
        <strain evidence="1 2">CCM 8960</strain>
    </source>
</reference>
<evidence type="ECO:0000313" key="2">
    <source>
        <dbReference type="Proteomes" id="UP000826616"/>
    </source>
</evidence>
<dbReference type="EMBL" id="CP080764">
    <property type="protein sequence ID" value="QYY41461.1"/>
    <property type="molecule type" value="Genomic_DNA"/>
</dbReference>
<dbReference type="InterPro" id="IPR018989">
    <property type="entry name" value="DUF2001"/>
</dbReference>
<dbReference type="InterPro" id="IPR038628">
    <property type="entry name" value="XkdM-like_sf"/>
</dbReference>
<sequence length="133" mass="14950">MAETYSGTHGHFYDQNGNELTEAIEFELTEEFEKAQSKRMGKLRRSNRVTASDVTMSVTFERTANVQALIRYLAENPEKKVNFMGRMDDPVAGKYGVAVTGFSPDSLTLAKWAHGEIDEDTPLEGTVDDYEFV</sequence>
<dbReference type="Pfam" id="PF09393">
    <property type="entry name" value="DUF2001"/>
    <property type="match status" value="1"/>
</dbReference>
<accession>A0ABX8Y722</accession>
<dbReference type="GeneID" id="97141890"/>
<name>A0ABX8Y722_ANETH</name>
<protein>
    <submittedName>
        <fullName evidence="1">Phage tail tube protein</fullName>
    </submittedName>
</protein>
<proteinExistence type="predicted"/>
<dbReference type="Proteomes" id="UP000826616">
    <property type="component" value="Chromosome"/>
</dbReference>
<dbReference type="SUPFAM" id="SSF69279">
    <property type="entry name" value="Phage tail proteins"/>
    <property type="match status" value="1"/>
</dbReference>
<evidence type="ECO:0000313" key="1">
    <source>
        <dbReference type="EMBL" id="QYY41461.1"/>
    </source>
</evidence>
<dbReference type="Gene3D" id="2.30.110.40">
    <property type="entry name" value="Phage tail tube protein"/>
    <property type="match status" value="1"/>
</dbReference>
<keyword evidence="2" id="KW-1185">Reference proteome</keyword>
<dbReference type="RefSeq" id="WP_057898513.1">
    <property type="nucleotide sequence ID" value="NZ_CP080764.1"/>
</dbReference>
<gene>
    <name evidence="1" type="ORF">K3F53_10960</name>
</gene>